<dbReference type="Gene3D" id="6.10.140.2220">
    <property type="match status" value="1"/>
</dbReference>
<dbReference type="Pfam" id="PF01753">
    <property type="entry name" value="zf-MYND"/>
    <property type="match status" value="1"/>
</dbReference>
<keyword evidence="2 4" id="KW-0863">Zinc-finger</keyword>
<keyword evidence="1" id="KW-0479">Metal-binding</keyword>
<proteinExistence type="predicted"/>
<evidence type="ECO:0000256" key="5">
    <source>
        <dbReference type="SAM" id="MobiDB-lite"/>
    </source>
</evidence>
<evidence type="ECO:0000313" key="8">
    <source>
        <dbReference type="Proteomes" id="UP000070501"/>
    </source>
</evidence>
<feature type="region of interest" description="Disordered" evidence="5">
    <location>
        <begin position="135"/>
        <end position="164"/>
    </location>
</feature>
<sequence length="164" mass="16483">MSYVAGKVMAELNAQEEAADNSNNTGAGTASSSTAAAAAAAGSGSDSQQPTQSSTAGPSSSSPSTSAAAAAAPPAKCASCSKPETSPDPEDSPSLKPCLACKTALYCSRECKKADAKKHKKVCAELAQEWHRTHTVKLASSGGGGRKAPGEGHRGGLQKWQFDT</sequence>
<accession>A0A136J079</accession>
<evidence type="ECO:0000256" key="2">
    <source>
        <dbReference type="ARBA" id="ARBA00022771"/>
    </source>
</evidence>
<dbReference type="STRING" id="196109.A0A136J079"/>
<name>A0A136J079_9PEZI</name>
<protein>
    <recommendedName>
        <fullName evidence="6">MYND-type domain-containing protein</fullName>
    </recommendedName>
</protein>
<feature type="compositionally biased region" description="Low complexity" evidence="5">
    <location>
        <begin position="21"/>
        <end position="84"/>
    </location>
</feature>
<gene>
    <name evidence="7" type="ORF">Micbo1qcDRAFT_196015</name>
</gene>
<reference evidence="8" key="1">
    <citation type="submission" date="2016-02" db="EMBL/GenBank/DDBJ databases">
        <title>Draft genome sequence of Microdochium bolleyi, a fungal endophyte of beachgrass.</title>
        <authorList>
            <consortium name="DOE Joint Genome Institute"/>
            <person name="David A.S."/>
            <person name="May G."/>
            <person name="Haridas S."/>
            <person name="Lim J."/>
            <person name="Wang M."/>
            <person name="Labutti K."/>
            <person name="Lipzen A."/>
            <person name="Barry K."/>
            <person name="Grigoriev I.V."/>
        </authorList>
    </citation>
    <scope>NUCLEOTIDE SEQUENCE [LARGE SCALE GENOMIC DNA]</scope>
    <source>
        <strain evidence="8">J235TASD1</strain>
    </source>
</reference>
<evidence type="ECO:0000256" key="4">
    <source>
        <dbReference type="PROSITE-ProRule" id="PRU00134"/>
    </source>
</evidence>
<dbReference type="InParanoid" id="A0A136J079"/>
<dbReference type="Proteomes" id="UP000070501">
    <property type="component" value="Unassembled WGS sequence"/>
</dbReference>
<dbReference type="EMBL" id="KQ964252">
    <property type="protein sequence ID" value="KXJ90474.1"/>
    <property type="molecule type" value="Genomic_DNA"/>
</dbReference>
<dbReference type="AlphaFoldDB" id="A0A136J079"/>
<dbReference type="InterPro" id="IPR002893">
    <property type="entry name" value="Znf_MYND"/>
</dbReference>
<evidence type="ECO:0000313" key="7">
    <source>
        <dbReference type="EMBL" id="KXJ90474.1"/>
    </source>
</evidence>
<feature type="region of interest" description="Disordered" evidence="5">
    <location>
        <begin position="15"/>
        <end position="96"/>
    </location>
</feature>
<dbReference type="SUPFAM" id="SSF144232">
    <property type="entry name" value="HIT/MYND zinc finger-like"/>
    <property type="match status" value="1"/>
</dbReference>
<dbReference type="OrthoDB" id="432970at2759"/>
<dbReference type="PROSITE" id="PS50865">
    <property type="entry name" value="ZF_MYND_2"/>
    <property type="match status" value="1"/>
</dbReference>
<feature type="domain" description="MYND-type" evidence="6">
    <location>
        <begin position="77"/>
        <end position="123"/>
    </location>
</feature>
<dbReference type="PROSITE" id="PS01360">
    <property type="entry name" value="ZF_MYND_1"/>
    <property type="match status" value="1"/>
</dbReference>
<dbReference type="GO" id="GO:0008270">
    <property type="term" value="F:zinc ion binding"/>
    <property type="evidence" value="ECO:0007669"/>
    <property type="project" value="UniProtKB-KW"/>
</dbReference>
<evidence type="ECO:0000259" key="6">
    <source>
        <dbReference type="PROSITE" id="PS50865"/>
    </source>
</evidence>
<organism evidence="7 8">
    <name type="scientific">Microdochium bolleyi</name>
    <dbReference type="NCBI Taxonomy" id="196109"/>
    <lineage>
        <taxon>Eukaryota</taxon>
        <taxon>Fungi</taxon>
        <taxon>Dikarya</taxon>
        <taxon>Ascomycota</taxon>
        <taxon>Pezizomycotina</taxon>
        <taxon>Sordariomycetes</taxon>
        <taxon>Xylariomycetidae</taxon>
        <taxon>Xylariales</taxon>
        <taxon>Microdochiaceae</taxon>
        <taxon>Microdochium</taxon>
    </lineage>
</organism>
<evidence type="ECO:0000256" key="3">
    <source>
        <dbReference type="ARBA" id="ARBA00022833"/>
    </source>
</evidence>
<evidence type="ECO:0000256" key="1">
    <source>
        <dbReference type="ARBA" id="ARBA00022723"/>
    </source>
</evidence>
<keyword evidence="8" id="KW-1185">Reference proteome</keyword>
<keyword evidence="3" id="KW-0862">Zinc</keyword>